<dbReference type="FunCoup" id="A0A1X2HN35">
    <property type="interactions" value="329"/>
</dbReference>
<feature type="domain" description="Protein kinase" evidence="16">
    <location>
        <begin position="1"/>
        <end position="218"/>
    </location>
</feature>
<sequence length="218" mass="24664">MQLLKQGAEARVFELPTFLTAPNGCIAKERFSKSYRHPELDRQLTARRITQEARCLQKCQKAGMDTPAVYHVDMHKSIIYMERVVGITVKQRLLDSQSTGYADIDQDALAHKIGVSLGKMHNLDVVHGDLTTSNLMLRDANGSLVVIDFGLSYVSVLLEDKAVDLYVLERAFSSTHPNTEQLFEKVLESYRQTCKKAKPVLDKLQEVRLRGRKRSMIG</sequence>
<comment type="subcellular location">
    <subcellularLocation>
        <location evidence="2">Nucleus</location>
    </subcellularLocation>
</comment>
<keyword evidence="11" id="KW-0378">Hydrolase</keyword>
<keyword evidence="18" id="KW-1185">Reference proteome</keyword>
<dbReference type="InParanoid" id="A0A1X2HN35"/>
<evidence type="ECO:0000256" key="5">
    <source>
        <dbReference type="ARBA" id="ARBA00022527"/>
    </source>
</evidence>
<evidence type="ECO:0000256" key="14">
    <source>
        <dbReference type="ARBA" id="ARBA00047899"/>
    </source>
</evidence>
<comment type="function">
    <text evidence="1">Component of the EKC/KEOPS complex that is required for the formation of a threonylcarbamoyl group on adenosine at position 37 (t(6)A37) in tRNAs that read codons beginning with adenine. The complex is probably involved in the transfer of the threonylcarbamoyl moiety of threonylcarbamoyl-AMP (TC-AMP) to the N6 group of A37. BUD32 has ATPase activity in the context of the EKC/KEOPS complex and likely plays a supporting role to the catalytic subunit KAE1. The EKC/KEOPS complex also promotes both telomere uncapping and telomere elongation. The complex is required for efficient recruitment of transcriptional coactivators.</text>
</comment>
<gene>
    <name evidence="17" type="ORF">BCR43DRAFT_152220</name>
</gene>
<evidence type="ECO:0000256" key="8">
    <source>
        <dbReference type="ARBA" id="ARBA00022694"/>
    </source>
</evidence>
<dbReference type="EMBL" id="MCGN01000002">
    <property type="protein sequence ID" value="ORZ00758.1"/>
    <property type="molecule type" value="Genomic_DNA"/>
</dbReference>
<comment type="catalytic activity">
    <reaction evidence="14">
        <text>L-threonyl-[protein] + ATP = O-phospho-L-threonyl-[protein] + ADP + H(+)</text>
        <dbReference type="Rhea" id="RHEA:46608"/>
        <dbReference type="Rhea" id="RHEA-COMP:11060"/>
        <dbReference type="Rhea" id="RHEA-COMP:11605"/>
        <dbReference type="ChEBI" id="CHEBI:15378"/>
        <dbReference type="ChEBI" id="CHEBI:30013"/>
        <dbReference type="ChEBI" id="CHEBI:30616"/>
        <dbReference type="ChEBI" id="CHEBI:61977"/>
        <dbReference type="ChEBI" id="CHEBI:456216"/>
        <dbReference type="EC" id="2.7.11.1"/>
    </reaction>
</comment>
<keyword evidence="12" id="KW-0067">ATP-binding</keyword>
<dbReference type="FunFam" id="3.30.200.20:FF:000201">
    <property type="entry name" value="TP53-regulating kinase isoform X1"/>
    <property type="match status" value="1"/>
</dbReference>
<dbReference type="EC" id="2.7.11.1" evidence="4"/>
<evidence type="ECO:0000313" key="18">
    <source>
        <dbReference type="Proteomes" id="UP000242180"/>
    </source>
</evidence>
<evidence type="ECO:0000259" key="16">
    <source>
        <dbReference type="PROSITE" id="PS50011"/>
    </source>
</evidence>
<comment type="caution">
    <text evidence="17">The sequence shown here is derived from an EMBL/GenBank/DDBJ whole genome shotgun (WGS) entry which is preliminary data.</text>
</comment>
<evidence type="ECO:0000256" key="9">
    <source>
        <dbReference type="ARBA" id="ARBA00022741"/>
    </source>
</evidence>
<evidence type="ECO:0000256" key="11">
    <source>
        <dbReference type="ARBA" id="ARBA00022801"/>
    </source>
</evidence>
<name>A0A1X2HN35_SYNRA</name>
<protein>
    <recommendedName>
        <fullName evidence="4">non-specific serine/threonine protein kinase</fullName>
        <ecNumber evidence="4">2.7.11.1</ecNumber>
    </recommendedName>
</protein>
<dbReference type="GO" id="GO:0005524">
    <property type="term" value="F:ATP binding"/>
    <property type="evidence" value="ECO:0007669"/>
    <property type="project" value="UniProtKB-KW"/>
</dbReference>
<keyword evidence="9" id="KW-0547">Nucleotide-binding</keyword>
<evidence type="ECO:0000256" key="12">
    <source>
        <dbReference type="ARBA" id="ARBA00022840"/>
    </source>
</evidence>
<evidence type="ECO:0000256" key="2">
    <source>
        <dbReference type="ARBA" id="ARBA00004123"/>
    </source>
</evidence>
<dbReference type="PANTHER" id="PTHR12209:SF0">
    <property type="entry name" value="EKC_KEOPS COMPLEX SUBUNIT TP53RK"/>
    <property type="match status" value="1"/>
</dbReference>
<dbReference type="STRING" id="13706.A0A1X2HN35"/>
<dbReference type="Proteomes" id="UP000242180">
    <property type="component" value="Unassembled WGS sequence"/>
</dbReference>
<dbReference type="InterPro" id="IPR000719">
    <property type="entry name" value="Prot_kinase_dom"/>
</dbReference>
<keyword evidence="7" id="KW-0808">Transferase</keyword>
<dbReference type="InterPro" id="IPR008266">
    <property type="entry name" value="Tyr_kinase_AS"/>
</dbReference>
<reference evidence="17 18" key="1">
    <citation type="submission" date="2016-07" db="EMBL/GenBank/DDBJ databases">
        <title>Pervasive Adenine N6-methylation of Active Genes in Fungi.</title>
        <authorList>
            <consortium name="DOE Joint Genome Institute"/>
            <person name="Mondo S.J."/>
            <person name="Dannebaum R.O."/>
            <person name="Kuo R.C."/>
            <person name="Labutti K."/>
            <person name="Haridas S."/>
            <person name="Kuo A."/>
            <person name="Salamov A."/>
            <person name="Ahrendt S.R."/>
            <person name="Lipzen A."/>
            <person name="Sullivan W."/>
            <person name="Andreopoulos W.B."/>
            <person name="Clum A."/>
            <person name="Lindquist E."/>
            <person name="Daum C."/>
            <person name="Ramamoorthy G.K."/>
            <person name="Gryganskyi A."/>
            <person name="Culley D."/>
            <person name="Magnuson J.K."/>
            <person name="James T.Y."/>
            <person name="O'Malley M.A."/>
            <person name="Stajich J.E."/>
            <person name="Spatafora J.W."/>
            <person name="Visel A."/>
            <person name="Grigoriev I.V."/>
        </authorList>
    </citation>
    <scope>NUCLEOTIDE SEQUENCE [LARGE SCALE GENOMIC DNA]</scope>
    <source>
        <strain evidence="17 18">NRRL 2496</strain>
    </source>
</reference>
<dbReference type="OrthoDB" id="3399at2759"/>
<dbReference type="GO" id="GO:0005634">
    <property type="term" value="C:nucleus"/>
    <property type="evidence" value="ECO:0007669"/>
    <property type="project" value="UniProtKB-SubCell"/>
</dbReference>
<dbReference type="NCBIfam" id="TIGR03724">
    <property type="entry name" value="arch_bud32"/>
    <property type="match status" value="1"/>
</dbReference>
<dbReference type="GO" id="GO:0070525">
    <property type="term" value="P:tRNA threonylcarbamoyladenosine metabolic process"/>
    <property type="evidence" value="ECO:0007669"/>
    <property type="project" value="TreeGrafter"/>
</dbReference>
<keyword evidence="5" id="KW-0723">Serine/threonine-protein kinase</keyword>
<dbReference type="GO" id="GO:0005829">
    <property type="term" value="C:cytosol"/>
    <property type="evidence" value="ECO:0007669"/>
    <property type="project" value="TreeGrafter"/>
</dbReference>
<evidence type="ECO:0000256" key="4">
    <source>
        <dbReference type="ARBA" id="ARBA00012513"/>
    </source>
</evidence>
<dbReference type="Gene3D" id="3.30.200.20">
    <property type="entry name" value="Phosphorylase Kinase, domain 1"/>
    <property type="match status" value="1"/>
</dbReference>
<dbReference type="GO" id="GO:0008033">
    <property type="term" value="P:tRNA processing"/>
    <property type="evidence" value="ECO:0007669"/>
    <property type="project" value="UniProtKB-KW"/>
</dbReference>
<dbReference type="AlphaFoldDB" id="A0A1X2HN35"/>
<dbReference type="FunFam" id="1.10.510.10:FF:000323">
    <property type="entry name" value="TP53-regulating kinase, putative"/>
    <property type="match status" value="1"/>
</dbReference>
<dbReference type="GO" id="GO:0000408">
    <property type="term" value="C:EKC/KEOPS complex"/>
    <property type="evidence" value="ECO:0007669"/>
    <property type="project" value="TreeGrafter"/>
</dbReference>
<dbReference type="InterPro" id="IPR022495">
    <property type="entry name" value="Bud32"/>
</dbReference>
<evidence type="ECO:0000256" key="1">
    <source>
        <dbReference type="ARBA" id="ARBA00003747"/>
    </source>
</evidence>
<evidence type="ECO:0000256" key="13">
    <source>
        <dbReference type="ARBA" id="ARBA00023242"/>
    </source>
</evidence>
<dbReference type="PROSITE" id="PS00109">
    <property type="entry name" value="PROTEIN_KINASE_TYR"/>
    <property type="match status" value="1"/>
</dbReference>
<evidence type="ECO:0000256" key="10">
    <source>
        <dbReference type="ARBA" id="ARBA00022777"/>
    </source>
</evidence>
<evidence type="ECO:0000256" key="15">
    <source>
        <dbReference type="ARBA" id="ARBA00048679"/>
    </source>
</evidence>
<comment type="similarity">
    <text evidence="3">Belongs to the protein kinase superfamily. BUD32 family.</text>
</comment>
<dbReference type="Gene3D" id="1.10.510.10">
    <property type="entry name" value="Transferase(Phosphotransferase) domain 1"/>
    <property type="match status" value="1"/>
</dbReference>
<keyword evidence="6" id="KW-0597">Phosphoprotein</keyword>
<evidence type="ECO:0000256" key="7">
    <source>
        <dbReference type="ARBA" id="ARBA00022679"/>
    </source>
</evidence>
<comment type="catalytic activity">
    <reaction evidence="15">
        <text>L-seryl-[protein] + ATP = O-phospho-L-seryl-[protein] + ADP + H(+)</text>
        <dbReference type="Rhea" id="RHEA:17989"/>
        <dbReference type="Rhea" id="RHEA-COMP:9863"/>
        <dbReference type="Rhea" id="RHEA-COMP:11604"/>
        <dbReference type="ChEBI" id="CHEBI:15378"/>
        <dbReference type="ChEBI" id="CHEBI:29999"/>
        <dbReference type="ChEBI" id="CHEBI:30616"/>
        <dbReference type="ChEBI" id="CHEBI:83421"/>
        <dbReference type="ChEBI" id="CHEBI:456216"/>
        <dbReference type="EC" id="2.7.11.1"/>
    </reaction>
</comment>
<organism evidence="17 18">
    <name type="scientific">Syncephalastrum racemosum</name>
    <name type="common">Filamentous fungus</name>
    <dbReference type="NCBI Taxonomy" id="13706"/>
    <lineage>
        <taxon>Eukaryota</taxon>
        <taxon>Fungi</taxon>
        <taxon>Fungi incertae sedis</taxon>
        <taxon>Mucoromycota</taxon>
        <taxon>Mucoromycotina</taxon>
        <taxon>Mucoromycetes</taxon>
        <taxon>Mucorales</taxon>
        <taxon>Syncephalastraceae</taxon>
        <taxon>Syncephalastrum</taxon>
    </lineage>
</organism>
<evidence type="ECO:0000313" key="17">
    <source>
        <dbReference type="EMBL" id="ORZ00758.1"/>
    </source>
</evidence>
<keyword evidence="10" id="KW-0418">Kinase</keyword>
<evidence type="ECO:0000256" key="6">
    <source>
        <dbReference type="ARBA" id="ARBA00022553"/>
    </source>
</evidence>
<evidence type="ECO:0000256" key="3">
    <source>
        <dbReference type="ARBA" id="ARBA00010630"/>
    </source>
</evidence>
<dbReference type="PANTHER" id="PTHR12209">
    <property type="entry name" value="NON-SPECIFIC SERINE/THREONINE PROTEIN KINASE"/>
    <property type="match status" value="1"/>
</dbReference>
<dbReference type="GO" id="GO:0016787">
    <property type="term" value="F:hydrolase activity"/>
    <property type="evidence" value="ECO:0007669"/>
    <property type="project" value="UniProtKB-KW"/>
</dbReference>
<keyword evidence="8" id="KW-0819">tRNA processing</keyword>
<dbReference type="Pfam" id="PF06293">
    <property type="entry name" value="Kdo"/>
    <property type="match status" value="1"/>
</dbReference>
<dbReference type="SUPFAM" id="SSF56112">
    <property type="entry name" value="Protein kinase-like (PK-like)"/>
    <property type="match status" value="1"/>
</dbReference>
<keyword evidence="13" id="KW-0539">Nucleus</keyword>
<proteinExistence type="inferred from homology"/>
<accession>A0A1X2HN35</accession>
<dbReference type="OMA" id="HKLYMEY"/>
<dbReference type="GO" id="GO:0004674">
    <property type="term" value="F:protein serine/threonine kinase activity"/>
    <property type="evidence" value="ECO:0007669"/>
    <property type="project" value="UniProtKB-KW"/>
</dbReference>
<dbReference type="PROSITE" id="PS50011">
    <property type="entry name" value="PROTEIN_KINASE_DOM"/>
    <property type="match status" value="1"/>
</dbReference>
<dbReference type="InterPro" id="IPR011009">
    <property type="entry name" value="Kinase-like_dom_sf"/>
</dbReference>